<dbReference type="EMBL" id="VIOS01000087">
    <property type="protein sequence ID" value="TQP10087.1"/>
    <property type="molecule type" value="Genomic_DNA"/>
</dbReference>
<dbReference type="Proteomes" id="UP000319979">
    <property type="component" value="Unassembled WGS sequence"/>
</dbReference>
<gene>
    <name evidence="2" type="ORF">FLM02_16555</name>
</gene>
<dbReference type="Pfam" id="PF22845">
    <property type="entry name" value="DUF3097_N"/>
    <property type="match status" value="1"/>
</dbReference>
<evidence type="ECO:0000259" key="1">
    <source>
        <dbReference type="Pfam" id="PF22845"/>
    </source>
</evidence>
<accession>A0A544BUL0</accession>
<proteinExistence type="predicted"/>
<name>A0A544BUL0_VIBCL</name>
<evidence type="ECO:0000313" key="2">
    <source>
        <dbReference type="EMBL" id="TQP10087.1"/>
    </source>
</evidence>
<dbReference type="AlphaFoldDB" id="A0A544BUL0"/>
<sequence>MNYPITINDFITLESGFSGYVVGFEKGEFVLEDKKGEQRRFPINTQQQIDVNFNFPTYKDALFHASQSVKSSHCEFCALAKLYSYELLQKPLLASLFPNREEIMFKGVVAYISEEYSSTCFHLLPQIDGVVNQRLITEGLLEETDNFPVWSAIHPNSSLVGKKCTNLTKAIKGAHEAGGLSSYSHIYEWIKEDNVEHLRNLRNKLLHGDLTIVNEHDASLVIMMIQCVRHGG</sequence>
<protein>
    <recommendedName>
        <fullName evidence="1">DUF3097 domain-containing protein</fullName>
    </recommendedName>
</protein>
<dbReference type="RefSeq" id="WP_108336310.1">
    <property type="nucleotide sequence ID" value="NZ_JAJPEG010000033.1"/>
</dbReference>
<evidence type="ECO:0000313" key="3">
    <source>
        <dbReference type="Proteomes" id="UP000319979"/>
    </source>
</evidence>
<reference evidence="2 3" key="1">
    <citation type="submission" date="2019-07" db="EMBL/GenBank/DDBJ databases">
        <title>Phenotypic and genotypic antimicrobial resistance traits of Vibrio cholerae non-O1/non-O139 isolated from a large Austrian lake frequently associated with cases of infection.</title>
        <authorList>
            <person name="Lepuschitz S."/>
            <person name="Baron S."/>
            <person name="Larvor E."/>
            <person name="Granier S."/>
            <person name="Pretzer C."/>
            <person name="Mach R.L."/>
            <person name="Farnleitner A.H."/>
            <person name="Ruppitsch W."/>
            <person name="Pleininger S."/>
            <person name="Indra A."/>
            <person name="Kirschner A.K.T."/>
        </authorList>
    </citation>
    <scope>NUCLEOTIDE SEQUENCE [LARGE SCALE GENOMIC DNA]</scope>
    <source>
        <strain evidence="2 3">A12JL36W90</strain>
    </source>
</reference>
<organism evidence="2 3">
    <name type="scientific">Vibrio cholerae</name>
    <dbReference type="NCBI Taxonomy" id="666"/>
    <lineage>
        <taxon>Bacteria</taxon>
        <taxon>Pseudomonadati</taxon>
        <taxon>Pseudomonadota</taxon>
        <taxon>Gammaproteobacteria</taxon>
        <taxon>Vibrionales</taxon>
        <taxon>Vibrionaceae</taxon>
        <taxon>Vibrio</taxon>
    </lineage>
</organism>
<feature type="domain" description="DUF3097" evidence="1">
    <location>
        <begin position="14"/>
        <end position="44"/>
    </location>
</feature>
<comment type="caution">
    <text evidence="2">The sequence shown here is derived from an EMBL/GenBank/DDBJ whole genome shotgun (WGS) entry which is preliminary data.</text>
</comment>
<dbReference type="InterPro" id="IPR053883">
    <property type="entry name" value="DUF3097_N"/>
</dbReference>